<feature type="compositionally biased region" description="Polar residues" evidence="1">
    <location>
        <begin position="122"/>
        <end position="131"/>
    </location>
</feature>
<reference evidence="2" key="1">
    <citation type="submission" date="2021-06" db="EMBL/GenBank/DDBJ databases">
        <authorList>
            <person name="Kallberg Y."/>
            <person name="Tangrot J."/>
            <person name="Rosling A."/>
        </authorList>
    </citation>
    <scope>NUCLEOTIDE SEQUENCE</scope>
    <source>
        <strain evidence="2">FL130A</strain>
    </source>
</reference>
<organism evidence="2 3">
    <name type="scientific">Ambispora leptoticha</name>
    <dbReference type="NCBI Taxonomy" id="144679"/>
    <lineage>
        <taxon>Eukaryota</taxon>
        <taxon>Fungi</taxon>
        <taxon>Fungi incertae sedis</taxon>
        <taxon>Mucoromycota</taxon>
        <taxon>Glomeromycotina</taxon>
        <taxon>Glomeromycetes</taxon>
        <taxon>Archaeosporales</taxon>
        <taxon>Ambisporaceae</taxon>
        <taxon>Ambispora</taxon>
    </lineage>
</organism>
<feature type="region of interest" description="Disordered" evidence="1">
    <location>
        <begin position="101"/>
        <end position="142"/>
    </location>
</feature>
<evidence type="ECO:0000313" key="2">
    <source>
        <dbReference type="EMBL" id="CAG8495976.1"/>
    </source>
</evidence>
<keyword evidence="3" id="KW-1185">Reference proteome</keyword>
<comment type="caution">
    <text evidence="2">The sequence shown here is derived from an EMBL/GenBank/DDBJ whole genome shotgun (WGS) entry which is preliminary data.</text>
</comment>
<evidence type="ECO:0000313" key="3">
    <source>
        <dbReference type="Proteomes" id="UP000789508"/>
    </source>
</evidence>
<proteinExistence type="predicted"/>
<protein>
    <submittedName>
        <fullName evidence="2">13732_t:CDS:1</fullName>
    </submittedName>
</protein>
<dbReference type="EMBL" id="CAJVPS010000578">
    <property type="protein sequence ID" value="CAG8495976.1"/>
    <property type="molecule type" value="Genomic_DNA"/>
</dbReference>
<dbReference type="Proteomes" id="UP000789508">
    <property type="component" value="Unassembled WGS sequence"/>
</dbReference>
<dbReference type="AlphaFoldDB" id="A0A9N8ZHI1"/>
<accession>A0A9N8ZHI1</accession>
<dbReference type="SUPFAM" id="SSF47095">
    <property type="entry name" value="HMG-box"/>
    <property type="match status" value="1"/>
</dbReference>
<dbReference type="InterPro" id="IPR036910">
    <property type="entry name" value="HMG_box_dom_sf"/>
</dbReference>
<feature type="compositionally biased region" description="Basic residues" evidence="1">
    <location>
        <begin position="101"/>
        <end position="111"/>
    </location>
</feature>
<evidence type="ECO:0000256" key="1">
    <source>
        <dbReference type="SAM" id="MobiDB-lite"/>
    </source>
</evidence>
<sequence>MRLSIEEIDVPFPLNGQLDSIISRYTKKINGKSPNSFILYRKALNIELSSHGYYLQAKEISSIASKKWKAKSSLIKEEYRKIATRISKMVDEIHPNRIISYKKREKKKNRRSERVQPVPLSIGTSIQSVNSDSEESTPITPPPYYSSQQNNEFTSHLNLVDQSDVFHESQSLKNWSYMENFSQNFNIDMRLEPCPSSSCITETLTHIEQNDSFYTELLLSLMNWESEEYFQITDFQRQ</sequence>
<name>A0A9N8ZHI1_9GLOM</name>
<gene>
    <name evidence="2" type="ORF">ALEPTO_LOCUS3231</name>
</gene>
<dbReference type="Gene3D" id="1.10.30.10">
    <property type="entry name" value="High mobility group box domain"/>
    <property type="match status" value="1"/>
</dbReference>